<evidence type="ECO:0000313" key="2">
    <source>
        <dbReference type="EMBL" id="KPH53651.1"/>
    </source>
</evidence>
<evidence type="ECO:0000256" key="1">
    <source>
        <dbReference type="SAM" id="Phobius"/>
    </source>
</evidence>
<evidence type="ECO:0000313" key="3">
    <source>
        <dbReference type="Proteomes" id="UP000037997"/>
    </source>
</evidence>
<dbReference type="RefSeq" id="WP_054198771.1">
    <property type="nucleotide sequence ID" value="NZ_JNOC01000130.1"/>
</dbReference>
<proteinExistence type="predicted"/>
<accession>A0A0N1E9I1</accession>
<feature type="transmembrane region" description="Helical" evidence="1">
    <location>
        <begin position="15"/>
        <end position="32"/>
    </location>
</feature>
<feature type="transmembrane region" description="Helical" evidence="1">
    <location>
        <begin position="72"/>
        <end position="91"/>
    </location>
</feature>
<protein>
    <submittedName>
        <fullName evidence="2">Uncharacterized protein</fullName>
    </submittedName>
</protein>
<name>A0A0N1E9I1_9HELI</name>
<dbReference type="PATRIC" id="fig|35818.11.peg.180"/>
<sequence length="201" mass="24238">MWSPSYYEFYGIKFIKYYFLFFYCLTLLLYRYKVHYVNLALHIGASLFLYLVVWGVFIGATTISFFEIFKIFSIPIILQTIHLVFILYAIIYARKFDTQEIPFRKRLWRYIVSFIIGVVFVIASFMIMYAIGEYIYSWCDRHYLKIDERNEAIDSLTFYVLAIIFPLIILSLLSYILYKNHKPFFTKIFDRILSMVGKRKS</sequence>
<comment type="caution">
    <text evidence="2">The sequence shown here is derived from an EMBL/GenBank/DDBJ whole genome shotgun (WGS) entry which is preliminary data.</text>
</comment>
<feature type="transmembrane region" description="Helical" evidence="1">
    <location>
        <begin position="156"/>
        <end position="178"/>
    </location>
</feature>
<feature type="transmembrane region" description="Helical" evidence="1">
    <location>
        <begin position="111"/>
        <end position="136"/>
    </location>
</feature>
<reference evidence="2 3" key="1">
    <citation type="submission" date="2014-06" db="EMBL/GenBank/DDBJ databases">
        <title>Helicobacter pullorum isolates in fresh chicken meat - phenotypic and genotypic features.</title>
        <authorList>
            <person name="Borges V."/>
            <person name="Santos A."/>
            <person name="Correia C.B."/>
            <person name="Saraiva M."/>
            <person name="Menard A."/>
            <person name="Vieira L."/>
            <person name="Sampaio D.A."/>
            <person name="Gomes J.P."/>
            <person name="Oleastro M."/>
        </authorList>
    </citation>
    <scope>NUCLEOTIDE SEQUENCE [LARGE SCALE GENOMIC DNA]</scope>
    <source>
        <strain evidence="2 3">229334/12</strain>
    </source>
</reference>
<keyword evidence="1" id="KW-0472">Membrane</keyword>
<dbReference type="AlphaFoldDB" id="A0A0N1E9I1"/>
<keyword evidence="1" id="KW-0812">Transmembrane</keyword>
<gene>
    <name evidence="2" type="ORF">HPU229334_00930</name>
</gene>
<feature type="transmembrane region" description="Helical" evidence="1">
    <location>
        <begin position="39"/>
        <end position="66"/>
    </location>
</feature>
<dbReference type="Proteomes" id="UP000037997">
    <property type="component" value="Unassembled WGS sequence"/>
</dbReference>
<keyword evidence="1" id="KW-1133">Transmembrane helix</keyword>
<dbReference type="EMBL" id="JNOC01000130">
    <property type="protein sequence ID" value="KPH53651.1"/>
    <property type="molecule type" value="Genomic_DNA"/>
</dbReference>
<organism evidence="2 3">
    <name type="scientific">Helicobacter pullorum</name>
    <dbReference type="NCBI Taxonomy" id="35818"/>
    <lineage>
        <taxon>Bacteria</taxon>
        <taxon>Pseudomonadati</taxon>
        <taxon>Campylobacterota</taxon>
        <taxon>Epsilonproteobacteria</taxon>
        <taxon>Campylobacterales</taxon>
        <taxon>Helicobacteraceae</taxon>
        <taxon>Helicobacter</taxon>
    </lineage>
</organism>